<keyword evidence="1" id="KW-0812">Transmembrane</keyword>
<protein>
    <recommendedName>
        <fullName evidence="4">Conjugal transfer protein TrbL</fullName>
    </recommendedName>
</protein>
<evidence type="ECO:0000313" key="2">
    <source>
        <dbReference type="EMBL" id="TRZ28322.1"/>
    </source>
</evidence>
<dbReference type="InterPro" id="IPR045798">
    <property type="entry name" value="TrbL_Firmicutes"/>
</dbReference>
<feature type="transmembrane region" description="Helical" evidence="1">
    <location>
        <begin position="229"/>
        <end position="247"/>
    </location>
</feature>
<dbReference type="RefSeq" id="WP_049219918.1">
    <property type="nucleotide sequence ID" value="NZ_CABHNH010000034.1"/>
</dbReference>
<evidence type="ECO:0008006" key="4">
    <source>
        <dbReference type="Google" id="ProtNLM"/>
    </source>
</evidence>
<dbReference type="AlphaFoldDB" id="A0A8B5VUV3"/>
<feature type="transmembrane region" description="Helical" evidence="1">
    <location>
        <begin position="67"/>
        <end position="85"/>
    </location>
</feature>
<feature type="transmembrane region" description="Helical" evidence="1">
    <location>
        <begin position="137"/>
        <end position="159"/>
    </location>
</feature>
<dbReference type="Pfam" id="PF19478">
    <property type="entry name" value="TrbL_2"/>
    <property type="match status" value="1"/>
</dbReference>
<dbReference type="EMBL" id="PDXQ01000002">
    <property type="protein sequence ID" value="TRZ28322.1"/>
    <property type="molecule type" value="Genomic_DNA"/>
</dbReference>
<proteinExistence type="predicted"/>
<accession>A0A8B5VUV3</accession>
<keyword evidence="1" id="KW-1133">Transmembrane helix</keyword>
<gene>
    <name evidence="2" type="ORF">AUF17_16485</name>
</gene>
<keyword evidence="1" id="KW-0472">Membrane</keyword>
<reference evidence="2 3" key="1">
    <citation type="submission" date="2017-10" db="EMBL/GenBank/DDBJ databases">
        <title>FDA dAtabase for Regulatory Grade micrObial Sequences (FDA-ARGOS): Supporting development and validation of Infectious Disease Dx tests.</title>
        <authorList>
            <person name="Campos J."/>
            <person name="Goldberg B."/>
            <person name="Tallon L.J."/>
            <person name="Sadzewicz L."/>
            <person name="Sengamalay N."/>
            <person name="Ott S."/>
            <person name="Godinez A."/>
            <person name="Nagaraj S."/>
            <person name="Vyas G."/>
            <person name="Aluvathingal J."/>
            <person name="Nadendla S."/>
            <person name="Geyer C."/>
            <person name="Nandy P."/>
            <person name="Hobson J."/>
            <person name="Sichtig H."/>
        </authorList>
    </citation>
    <scope>NUCLEOTIDE SEQUENCE [LARGE SCALE GENOMIC DNA]</scope>
    <source>
        <strain evidence="2 3">FDAARGOS_185</strain>
    </source>
</reference>
<name>A0A8B5VUV3_ENTAV</name>
<feature type="transmembrane region" description="Helical" evidence="1">
    <location>
        <begin position="29"/>
        <end position="47"/>
    </location>
</feature>
<sequence length="259" mass="29142">MKIDGSTLTQLLSSLDKYNPVANELIEKISKGLLPVAMLILSVLMYIEFSDTNKRVQIEQGRVNMELFFSIAWKYFVGFILVIYSDEIFDSIVRLANAIGNIINKVTTDKTELKFVVPEISGKLKTTQKMILNGLNAIAHFFNWFAEILAKILVFLRAFELFLFKAFAKILVAAYVSDEWRPVATGFIKKFMAVALQGCLIILILKLYPALMANDMFSIAASGNWLKNLSTMFVSLLKSGVFILVLIGSQRKAKEWMGG</sequence>
<feature type="transmembrane region" description="Helical" evidence="1">
    <location>
        <begin position="191"/>
        <end position="209"/>
    </location>
</feature>
<evidence type="ECO:0000256" key="1">
    <source>
        <dbReference type="SAM" id="Phobius"/>
    </source>
</evidence>
<organism evidence="2 3">
    <name type="scientific">Enterococcus avium</name>
    <name type="common">Streptococcus avium</name>
    <dbReference type="NCBI Taxonomy" id="33945"/>
    <lineage>
        <taxon>Bacteria</taxon>
        <taxon>Bacillati</taxon>
        <taxon>Bacillota</taxon>
        <taxon>Bacilli</taxon>
        <taxon>Lactobacillales</taxon>
        <taxon>Enterococcaceae</taxon>
        <taxon>Enterococcus</taxon>
    </lineage>
</organism>
<comment type="caution">
    <text evidence="2">The sequence shown here is derived from an EMBL/GenBank/DDBJ whole genome shotgun (WGS) entry which is preliminary data.</text>
</comment>
<evidence type="ECO:0000313" key="3">
    <source>
        <dbReference type="Proteomes" id="UP000316316"/>
    </source>
</evidence>
<dbReference type="Proteomes" id="UP000316316">
    <property type="component" value="Unassembled WGS sequence"/>
</dbReference>